<dbReference type="InterPro" id="IPR008927">
    <property type="entry name" value="6-PGluconate_DH-like_C_sf"/>
</dbReference>
<dbReference type="HAMAP" id="MF_01925">
    <property type="entry name" value="P5C_reductase"/>
    <property type="match status" value="1"/>
</dbReference>
<evidence type="ECO:0000256" key="1">
    <source>
        <dbReference type="ARBA" id="ARBA00005525"/>
    </source>
</evidence>
<dbReference type="Gene3D" id="1.10.3730.10">
    <property type="entry name" value="ProC C-terminal domain-like"/>
    <property type="match status" value="1"/>
</dbReference>
<keyword evidence="2" id="KW-0560">Oxidoreductase</keyword>
<dbReference type="Gene3D" id="3.40.50.720">
    <property type="entry name" value="NAD(P)-binding Rossmann-like Domain"/>
    <property type="match status" value="1"/>
</dbReference>
<feature type="binding site" evidence="3">
    <location>
        <begin position="15"/>
        <end position="20"/>
    </location>
    <ligand>
        <name>NADP(+)</name>
        <dbReference type="ChEBI" id="CHEBI:58349"/>
    </ligand>
</feature>
<protein>
    <submittedName>
        <fullName evidence="5">APS3</fullName>
    </submittedName>
</protein>
<reference evidence="5" key="2">
    <citation type="journal article" date="2010" name="Mol. Microbiol.">
        <title>Functional characterization and manipulation of the apicidin biosynthetic pathway in Fusarium semitectum.</title>
        <authorList>
            <person name="Jin J.M."/>
            <person name="Lee S."/>
            <person name="Lee J."/>
            <person name="Baek S.R."/>
            <person name="Kim J.C."/>
            <person name="Yun S.H."/>
            <person name="Park S.Y."/>
            <person name="Kang S."/>
            <person name="Lee Y.W."/>
        </authorList>
    </citation>
    <scope>NUCLEOTIDE SEQUENCE</scope>
</reference>
<dbReference type="Pfam" id="PF14748">
    <property type="entry name" value="P5CR_dimer"/>
    <property type="match status" value="1"/>
</dbReference>
<dbReference type="EMBL" id="GQ331953">
    <property type="protein sequence ID" value="ACZ66249.1"/>
    <property type="molecule type" value="Genomic_DNA"/>
</dbReference>
<sequence>MPCSTTKETTACTFIGGGVLARCIIDGLLDNKHDSDIVMRVTGRRPDHIKDLAARYPSLVVSLGNRTPILWDNPWHKLEITPTAHVILICTQPWATRDVCEDIRYVYSRWHMHPKPTIVTMCPGITTSQLESWLPEGASVVRTMPNTPVAVRQGATAMFPNKAVTAQQVTLVADLFRSVSPQVSLVSQESGIDVAASISGSSPAYLFKLLSALVEAGVSHGLAPDTAAALVKQSGLGAAIQAIQDGRSLQSLIEDVCVPGGSTEKAMARLEQGAFSALVTAAVGKSLDANRAMGKDEMTKVQSHV</sequence>
<dbReference type="PIRSF" id="PIRSF000193">
    <property type="entry name" value="Pyrrol-5-carb_rd"/>
    <property type="match status" value="1"/>
</dbReference>
<dbReference type="InterPro" id="IPR000304">
    <property type="entry name" value="Pyrroline-COOH_reductase"/>
</dbReference>
<evidence type="ECO:0000259" key="4">
    <source>
        <dbReference type="Pfam" id="PF14748"/>
    </source>
</evidence>
<evidence type="ECO:0000313" key="5">
    <source>
        <dbReference type="EMBL" id="ACZ66249.1"/>
    </source>
</evidence>
<name>D2IKN6_9HYPO</name>
<dbReference type="GO" id="GO:0004735">
    <property type="term" value="F:pyrroline-5-carboxylate reductase activity"/>
    <property type="evidence" value="ECO:0007669"/>
    <property type="project" value="InterPro"/>
</dbReference>
<feature type="domain" description="Pyrroline-5-carboxylate reductase dimerisation" evidence="4">
    <location>
        <begin position="189"/>
        <end position="291"/>
    </location>
</feature>
<dbReference type="AlphaFoldDB" id="D2IKN6"/>
<dbReference type="InterPro" id="IPR036291">
    <property type="entry name" value="NAD(P)-bd_dom_sf"/>
</dbReference>
<comment type="similarity">
    <text evidence="1">Belongs to the pyrroline-5-carboxylate reductase family.</text>
</comment>
<dbReference type="InterPro" id="IPR029036">
    <property type="entry name" value="P5CR_dimer"/>
</dbReference>
<proteinExistence type="inferred from homology"/>
<evidence type="ECO:0000256" key="2">
    <source>
        <dbReference type="ARBA" id="ARBA00023002"/>
    </source>
</evidence>
<gene>
    <name evidence="5" type="primary">aps3</name>
</gene>
<dbReference type="PANTHER" id="PTHR11645:SF0">
    <property type="entry name" value="PYRROLINE-5-CARBOXYLATE REDUCTASE 3"/>
    <property type="match status" value="1"/>
</dbReference>
<dbReference type="SUPFAM" id="SSF48179">
    <property type="entry name" value="6-phosphogluconate dehydrogenase C-terminal domain-like"/>
    <property type="match status" value="1"/>
</dbReference>
<evidence type="ECO:0000256" key="3">
    <source>
        <dbReference type="PIRSR" id="PIRSR000193-1"/>
    </source>
</evidence>
<keyword evidence="3" id="KW-0521">NADP</keyword>
<reference evidence="5" key="1">
    <citation type="submission" date="2009-06" db="EMBL/GenBank/DDBJ databases">
        <authorList>
            <person name="Jin J.-M."/>
            <person name="Lee S."/>
            <person name="Lee J."/>
            <person name="Baek S.-R."/>
            <person name="Kim J.-C."/>
            <person name="Yun S.-H."/>
            <person name="Park S.-Y."/>
            <person name="Kang S."/>
            <person name="Lee Y.-W."/>
        </authorList>
    </citation>
    <scope>NUCLEOTIDE SEQUENCE</scope>
</reference>
<dbReference type="GO" id="GO:0055129">
    <property type="term" value="P:L-proline biosynthetic process"/>
    <property type="evidence" value="ECO:0007669"/>
    <property type="project" value="TreeGrafter"/>
</dbReference>
<accession>D2IKN6</accession>
<dbReference type="SUPFAM" id="SSF51735">
    <property type="entry name" value="NAD(P)-binding Rossmann-fold domains"/>
    <property type="match status" value="1"/>
</dbReference>
<dbReference type="BioCyc" id="MetaCyc:MONOMER-19324"/>
<dbReference type="PANTHER" id="PTHR11645">
    <property type="entry name" value="PYRROLINE-5-CARBOXYLATE REDUCTASE"/>
    <property type="match status" value="1"/>
</dbReference>
<organism evidence="5">
    <name type="scientific">Fusarium incarnatum</name>
    <dbReference type="NCBI Taxonomy" id="298378"/>
    <lineage>
        <taxon>Eukaryota</taxon>
        <taxon>Fungi</taxon>
        <taxon>Dikarya</taxon>
        <taxon>Ascomycota</taxon>
        <taxon>Pezizomycotina</taxon>
        <taxon>Sordariomycetes</taxon>
        <taxon>Hypocreomycetidae</taxon>
        <taxon>Hypocreales</taxon>
        <taxon>Nectriaceae</taxon>
        <taxon>Fusarium</taxon>
        <taxon>Fusarium incarnatum-equiseti species complex</taxon>
    </lineage>
</organism>